<keyword evidence="1" id="KW-0175">Coiled coil</keyword>
<sequence length="68" mass="8213">MSDELINTLEAKLDELLRQCKRLQQENTELKLRESDWQRERVRLIEKNDLARTRVEAMITRLKSLESE</sequence>
<protein>
    <submittedName>
        <fullName evidence="2">TIGR02449 family protein</fullName>
    </submittedName>
</protein>
<evidence type="ECO:0000256" key="1">
    <source>
        <dbReference type="SAM" id="Coils"/>
    </source>
</evidence>
<feature type="coiled-coil region" evidence="1">
    <location>
        <begin position="6"/>
        <end position="68"/>
    </location>
</feature>
<dbReference type="EMBL" id="JAXAFO010000005">
    <property type="protein sequence ID" value="MDX6848558.1"/>
    <property type="molecule type" value="Genomic_DNA"/>
</dbReference>
<accession>A0ABU4RY52</accession>
<name>A0ABU4RY52_9GAMM</name>
<proteinExistence type="predicted"/>
<dbReference type="InterPro" id="IPR012662">
    <property type="entry name" value="CHP02449"/>
</dbReference>
<keyword evidence="3" id="KW-1185">Reference proteome</keyword>
<gene>
    <name evidence="2" type="ORF">SCD92_04255</name>
</gene>
<dbReference type="Proteomes" id="UP001273505">
    <property type="component" value="Unassembled WGS sequence"/>
</dbReference>
<evidence type="ECO:0000313" key="3">
    <source>
        <dbReference type="Proteomes" id="UP001273505"/>
    </source>
</evidence>
<comment type="caution">
    <text evidence="2">The sequence shown here is derived from an EMBL/GenBank/DDBJ whole genome shotgun (WGS) entry which is preliminary data.</text>
</comment>
<organism evidence="2 3">
    <name type="scientific">Gilvimarinus gilvus</name>
    <dbReference type="NCBI Taxonomy" id="3058038"/>
    <lineage>
        <taxon>Bacteria</taxon>
        <taxon>Pseudomonadati</taxon>
        <taxon>Pseudomonadota</taxon>
        <taxon>Gammaproteobacteria</taxon>
        <taxon>Cellvibrionales</taxon>
        <taxon>Cellvibrionaceae</taxon>
        <taxon>Gilvimarinus</taxon>
    </lineage>
</organism>
<evidence type="ECO:0000313" key="2">
    <source>
        <dbReference type="EMBL" id="MDX6848558.1"/>
    </source>
</evidence>
<dbReference type="NCBIfam" id="TIGR02449">
    <property type="entry name" value="TIGR02449 family protein"/>
    <property type="match status" value="1"/>
</dbReference>
<reference evidence="2 3" key="1">
    <citation type="submission" date="2023-11" db="EMBL/GenBank/DDBJ databases">
        <title>Gilvimarinus fulvus sp. nov., isolated from the surface of Kelp.</title>
        <authorList>
            <person name="Sun Y.Y."/>
            <person name="Gong Y."/>
            <person name="Du Z.J."/>
        </authorList>
    </citation>
    <scope>NUCLEOTIDE SEQUENCE [LARGE SCALE GENOMIC DNA]</scope>
    <source>
        <strain evidence="2 3">SDUM040013</strain>
    </source>
</reference>
<dbReference type="RefSeq" id="WP_302724723.1">
    <property type="nucleotide sequence ID" value="NZ_JAULRU010000823.1"/>
</dbReference>